<evidence type="ECO:0000256" key="6">
    <source>
        <dbReference type="ARBA" id="ARBA00022989"/>
    </source>
</evidence>
<dbReference type="OrthoDB" id="9771903at2"/>
<dbReference type="GO" id="GO:0005886">
    <property type="term" value="C:plasma membrane"/>
    <property type="evidence" value="ECO:0007669"/>
    <property type="project" value="UniProtKB-SubCell"/>
</dbReference>
<evidence type="ECO:0000256" key="2">
    <source>
        <dbReference type="ARBA" id="ARBA00022448"/>
    </source>
</evidence>
<dbReference type="CDD" id="cd18544">
    <property type="entry name" value="ABC_6TM_TmrA_like"/>
    <property type="match status" value="1"/>
</dbReference>
<evidence type="ECO:0000256" key="8">
    <source>
        <dbReference type="SAM" id="Phobius"/>
    </source>
</evidence>
<dbReference type="InterPro" id="IPR036640">
    <property type="entry name" value="ABC1_TM_sf"/>
</dbReference>
<dbReference type="PANTHER" id="PTHR24221">
    <property type="entry name" value="ATP-BINDING CASSETTE SUB-FAMILY B"/>
    <property type="match status" value="1"/>
</dbReference>
<dbReference type="PANTHER" id="PTHR24221:SF430">
    <property type="entry name" value="MULTIDRUG RESISTANCE ABC TRANSPORTER ATP-BINDING_PERMEASE PROTEIN YHEH-RELATED"/>
    <property type="match status" value="1"/>
</dbReference>
<evidence type="ECO:0000259" key="10">
    <source>
        <dbReference type="PROSITE" id="PS50929"/>
    </source>
</evidence>
<organism evidence="11 12">
    <name type="scientific">Syntrophobotulus glycolicus (strain DSM 8271 / FlGlyR)</name>
    <dbReference type="NCBI Taxonomy" id="645991"/>
    <lineage>
        <taxon>Bacteria</taxon>
        <taxon>Bacillati</taxon>
        <taxon>Bacillota</taxon>
        <taxon>Clostridia</taxon>
        <taxon>Eubacteriales</taxon>
        <taxon>Desulfitobacteriaceae</taxon>
        <taxon>Syntrophobotulus</taxon>
    </lineage>
</organism>
<dbReference type="Gene3D" id="1.20.1560.10">
    <property type="entry name" value="ABC transporter type 1, transmembrane domain"/>
    <property type="match status" value="1"/>
</dbReference>
<accession>F0T2G1</accession>
<evidence type="ECO:0000256" key="5">
    <source>
        <dbReference type="ARBA" id="ARBA00022840"/>
    </source>
</evidence>
<protein>
    <submittedName>
        <fullName evidence="11">Xenobiotic-transporting ATPase</fullName>
        <ecNumber evidence="11">3.6.3.44</ecNumber>
    </submittedName>
</protein>
<keyword evidence="4" id="KW-0547">Nucleotide-binding</keyword>
<dbReference type="SUPFAM" id="SSF52540">
    <property type="entry name" value="P-loop containing nucleoside triphosphate hydrolases"/>
    <property type="match status" value="1"/>
</dbReference>
<dbReference type="GO" id="GO:0005524">
    <property type="term" value="F:ATP binding"/>
    <property type="evidence" value="ECO:0007669"/>
    <property type="project" value="UniProtKB-KW"/>
</dbReference>
<dbReference type="Proteomes" id="UP000007488">
    <property type="component" value="Chromosome"/>
</dbReference>
<evidence type="ECO:0000256" key="7">
    <source>
        <dbReference type="ARBA" id="ARBA00023136"/>
    </source>
</evidence>
<dbReference type="GO" id="GO:0034040">
    <property type="term" value="F:ATPase-coupled lipid transmembrane transporter activity"/>
    <property type="evidence" value="ECO:0007669"/>
    <property type="project" value="TreeGrafter"/>
</dbReference>
<dbReference type="SMART" id="SM00382">
    <property type="entry name" value="AAA"/>
    <property type="match status" value="1"/>
</dbReference>
<dbReference type="PROSITE" id="PS50893">
    <property type="entry name" value="ABC_TRANSPORTER_2"/>
    <property type="match status" value="1"/>
</dbReference>
<dbReference type="FunFam" id="3.40.50.300:FF:000287">
    <property type="entry name" value="Multidrug ABC transporter ATP-binding protein"/>
    <property type="match status" value="1"/>
</dbReference>
<dbReference type="CDD" id="cd03254">
    <property type="entry name" value="ABCC_Glucan_exporter_like"/>
    <property type="match status" value="1"/>
</dbReference>
<dbReference type="GO" id="GO:0140359">
    <property type="term" value="F:ABC-type transporter activity"/>
    <property type="evidence" value="ECO:0007669"/>
    <property type="project" value="InterPro"/>
</dbReference>
<dbReference type="KEGG" id="sgy:Sgly_0936"/>
<dbReference type="GO" id="GO:0016887">
    <property type="term" value="F:ATP hydrolysis activity"/>
    <property type="evidence" value="ECO:0007669"/>
    <property type="project" value="InterPro"/>
</dbReference>
<dbReference type="InterPro" id="IPR027417">
    <property type="entry name" value="P-loop_NTPase"/>
</dbReference>
<dbReference type="PROSITE" id="PS00211">
    <property type="entry name" value="ABC_TRANSPORTER_1"/>
    <property type="match status" value="1"/>
</dbReference>
<dbReference type="Gene3D" id="3.40.50.300">
    <property type="entry name" value="P-loop containing nucleotide triphosphate hydrolases"/>
    <property type="match status" value="1"/>
</dbReference>
<keyword evidence="6 8" id="KW-1133">Transmembrane helix</keyword>
<keyword evidence="12" id="KW-1185">Reference proteome</keyword>
<keyword evidence="3 8" id="KW-0812">Transmembrane</keyword>
<feature type="transmembrane region" description="Helical" evidence="8">
    <location>
        <begin position="237"/>
        <end position="259"/>
    </location>
</feature>
<dbReference type="Pfam" id="PF00005">
    <property type="entry name" value="ABC_tran"/>
    <property type="match status" value="1"/>
</dbReference>
<gene>
    <name evidence="11" type="ordered locus">Sgly_0936</name>
</gene>
<evidence type="ECO:0000259" key="9">
    <source>
        <dbReference type="PROSITE" id="PS50893"/>
    </source>
</evidence>
<dbReference type="HOGENOM" id="CLU_000604_84_3_9"/>
<evidence type="ECO:0000256" key="1">
    <source>
        <dbReference type="ARBA" id="ARBA00004651"/>
    </source>
</evidence>
<dbReference type="InterPro" id="IPR039421">
    <property type="entry name" value="Type_1_exporter"/>
</dbReference>
<dbReference type="SUPFAM" id="SSF90123">
    <property type="entry name" value="ABC transporter transmembrane region"/>
    <property type="match status" value="1"/>
</dbReference>
<dbReference type="InterPro" id="IPR017871">
    <property type="entry name" value="ABC_transporter-like_CS"/>
</dbReference>
<dbReference type="STRING" id="645991.Sgly_0936"/>
<feature type="domain" description="ABC transporter" evidence="9">
    <location>
        <begin position="337"/>
        <end position="571"/>
    </location>
</feature>
<evidence type="ECO:0000256" key="4">
    <source>
        <dbReference type="ARBA" id="ARBA00022741"/>
    </source>
</evidence>
<dbReference type="eggNOG" id="COG1132">
    <property type="taxonomic scope" value="Bacteria"/>
</dbReference>
<dbReference type="AlphaFoldDB" id="F0T2G1"/>
<reference evidence="11 12" key="1">
    <citation type="journal article" date="2011" name="Stand. Genomic Sci.">
        <title>Complete genome sequence of Syntrophobotulus glycolicus type strain (FlGlyR).</title>
        <authorList>
            <person name="Han C."/>
            <person name="Mwirichia R."/>
            <person name="Chertkov O."/>
            <person name="Held B."/>
            <person name="Lapidus A."/>
            <person name="Nolan M."/>
            <person name="Lucas S."/>
            <person name="Hammon N."/>
            <person name="Deshpande S."/>
            <person name="Cheng J.F."/>
            <person name="Tapia R."/>
            <person name="Goodwin L."/>
            <person name="Pitluck S."/>
            <person name="Huntemann M."/>
            <person name="Liolios K."/>
            <person name="Ivanova N."/>
            <person name="Pagani I."/>
            <person name="Mavromatis K."/>
            <person name="Ovchinikova G."/>
            <person name="Pati A."/>
            <person name="Chen A."/>
            <person name="Palaniappan K."/>
            <person name="Land M."/>
            <person name="Hauser L."/>
            <person name="Brambilla E.M."/>
            <person name="Rohde M."/>
            <person name="Spring S."/>
            <person name="Sikorski J."/>
            <person name="Goker M."/>
            <person name="Woyke T."/>
            <person name="Bristow J."/>
            <person name="Eisen J.A."/>
            <person name="Markowitz V."/>
            <person name="Hugenholtz P."/>
            <person name="Kyrpides N.C."/>
            <person name="Klenk H.P."/>
            <person name="Detter J.C."/>
        </authorList>
    </citation>
    <scope>NUCLEOTIDE SEQUENCE [LARGE SCALE GENOMIC DNA]</scope>
    <source>
        <strain evidence="12">DSM 8271 / FlGlyR</strain>
    </source>
</reference>
<dbReference type="EC" id="3.6.3.44" evidence="11"/>
<reference evidence="12" key="2">
    <citation type="submission" date="2011-02" db="EMBL/GenBank/DDBJ databases">
        <title>The complete genome of Syntrophobotulus glycolicus DSM 8271.</title>
        <authorList>
            <person name="Lucas S."/>
            <person name="Copeland A."/>
            <person name="Lapidus A."/>
            <person name="Bruce D."/>
            <person name="Goodwin L."/>
            <person name="Pitluck S."/>
            <person name="Kyrpides N."/>
            <person name="Mavromatis K."/>
            <person name="Pagani I."/>
            <person name="Ivanova N."/>
            <person name="Mikhailova N."/>
            <person name="Chertkov O."/>
            <person name="Held B."/>
            <person name="Detter J.C."/>
            <person name="Tapia R."/>
            <person name="Han C."/>
            <person name="Land M."/>
            <person name="Hauser L."/>
            <person name="Markowitz V."/>
            <person name="Cheng J.-F."/>
            <person name="Hugenholtz P."/>
            <person name="Woyke T."/>
            <person name="Wu D."/>
            <person name="Spring S."/>
            <person name="Schroeder M."/>
            <person name="Brambilla E."/>
            <person name="Klenk H.-P."/>
            <person name="Eisen J.A."/>
        </authorList>
    </citation>
    <scope>NUCLEOTIDE SEQUENCE [LARGE SCALE GENOMIC DNA]</scope>
    <source>
        <strain evidence="12">DSM 8271 / FlGlyR</strain>
    </source>
</reference>
<keyword evidence="2" id="KW-0813">Transport</keyword>
<name>F0T2G1_SYNGF</name>
<keyword evidence="5" id="KW-0067">ATP-binding</keyword>
<keyword evidence="11" id="KW-0378">Hydrolase</keyword>
<feature type="transmembrane region" description="Helical" evidence="8">
    <location>
        <begin position="130"/>
        <end position="153"/>
    </location>
</feature>
<keyword evidence="7 8" id="KW-0472">Membrane</keyword>
<dbReference type="InterPro" id="IPR011527">
    <property type="entry name" value="ABC1_TM_dom"/>
</dbReference>
<sequence length="576" mass="63507">MILRRLFRYLKPQSATLFLAVLFLLLAIAADLAGPLLIKNFIDDYLIPRSFPLSALFRLGGGYLLLLLAAAVFTYLELIYFQKLALRVIQQLRIDVFSHVQRLGTAFFDQTPAGVLVSRITNDTEAVKELFVNVLAALGKNSLFVLGVFAAMLFLDRELGLICLAVLPLILVLMAVYNKLSLPIFRVLRRKLGEINTHLNESLQGMGIIQALGRQKKLIAEFDALNQAYYQNTVKSIVLGSLMLWSAVDFICFLLLALVLSTFGIFTRSGLAEIGVLYAFINYIFRLFDPIKGMIQQLPQFQQALVSAERVFGLLDDPRLAPGKTGGLNPVIRQGQVEFRGVSFAYDDENTVLKNISFTVNPGQTAALVGHTGSGKSTVANLLFGFYRPQAGEIMLDGAALPEYDEKELRAKLGLVPQDPFLFAGDIKHNIGLGNPRAGQEEIVAAAQFVGAHDFIAKLPAGYDEKMSERGATLSGGQRQLLSFARAILANPRILVLDEATASIDTETETAIQNALAKVRRGRTTIVIAHRLSTIQEADQILVFRQGEIVERGTHQELLAGRGLYYKLYLLQQGDS</sequence>
<proteinExistence type="predicted"/>
<dbReference type="RefSeq" id="WP_013624150.1">
    <property type="nucleotide sequence ID" value="NC_015172.1"/>
</dbReference>
<evidence type="ECO:0000256" key="3">
    <source>
        <dbReference type="ARBA" id="ARBA00022692"/>
    </source>
</evidence>
<feature type="transmembrane region" description="Helical" evidence="8">
    <location>
        <begin position="53"/>
        <end position="76"/>
    </location>
</feature>
<dbReference type="Pfam" id="PF00664">
    <property type="entry name" value="ABC_membrane"/>
    <property type="match status" value="1"/>
</dbReference>
<feature type="domain" description="ABC transmembrane type-1" evidence="10">
    <location>
        <begin position="18"/>
        <end position="303"/>
    </location>
</feature>
<dbReference type="PROSITE" id="PS50929">
    <property type="entry name" value="ABC_TM1F"/>
    <property type="match status" value="1"/>
</dbReference>
<feature type="transmembrane region" description="Helical" evidence="8">
    <location>
        <begin position="159"/>
        <end position="180"/>
    </location>
</feature>
<comment type="subcellular location">
    <subcellularLocation>
        <location evidence="1">Cell membrane</location>
        <topology evidence="1">Multi-pass membrane protein</topology>
    </subcellularLocation>
</comment>
<evidence type="ECO:0000313" key="12">
    <source>
        <dbReference type="Proteomes" id="UP000007488"/>
    </source>
</evidence>
<dbReference type="InterPro" id="IPR003439">
    <property type="entry name" value="ABC_transporter-like_ATP-bd"/>
</dbReference>
<evidence type="ECO:0000313" key="11">
    <source>
        <dbReference type="EMBL" id="ADY55279.1"/>
    </source>
</evidence>
<dbReference type="InterPro" id="IPR003593">
    <property type="entry name" value="AAA+_ATPase"/>
</dbReference>
<dbReference type="EMBL" id="CP002547">
    <property type="protein sequence ID" value="ADY55279.1"/>
    <property type="molecule type" value="Genomic_DNA"/>
</dbReference>